<feature type="chain" id="PRO_5015930643" description="Lipoprotein" evidence="1">
    <location>
        <begin position="20"/>
        <end position="740"/>
    </location>
</feature>
<organism evidence="2 3">
    <name type="scientific">Archangium gephyra</name>
    <dbReference type="NCBI Taxonomy" id="48"/>
    <lineage>
        <taxon>Bacteria</taxon>
        <taxon>Pseudomonadati</taxon>
        <taxon>Myxococcota</taxon>
        <taxon>Myxococcia</taxon>
        <taxon>Myxococcales</taxon>
        <taxon>Cystobacterineae</taxon>
        <taxon>Archangiaceae</taxon>
        <taxon>Archangium</taxon>
    </lineage>
</organism>
<dbReference type="AlphaFoldDB" id="A0A2W5TP90"/>
<accession>A0A2W5TP90</accession>
<evidence type="ECO:0000256" key="1">
    <source>
        <dbReference type="SAM" id="SignalP"/>
    </source>
</evidence>
<dbReference type="EMBL" id="QFQP01000002">
    <property type="protein sequence ID" value="PZR17479.1"/>
    <property type="molecule type" value="Genomic_DNA"/>
</dbReference>
<reference evidence="2 3" key="1">
    <citation type="submission" date="2017-08" db="EMBL/GenBank/DDBJ databases">
        <title>Infants hospitalized years apart are colonized by the same room-sourced microbial strains.</title>
        <authorList>
            <person name="Brooks B."/>
            <person name="Olm M.R."/>
            <person name="Firek B.A."/>
            <person name="Baker R."/>
            <person name="Thomas B.C."/>
            <person name="Morowitz M.J."/>
            <person name="Banfield J.F."/>
        </authorList>
    </citation>
    <scope>NUCLEOTIDE SEQUENCE [LARGE SCALE GENOMIC DNA]</scope>
    <source>
        <strain evidence="2">S2_003_000_R2_14</strain>
    </source>
</reference>
<sequence length="740" mass="80026">MRRLLVVSTALVLSACQFFDPGTEAPAPFKLNSIKVEALGVYVGSPRTPLPVVNECERRHGSQDQVPVAERGTPACRYVIPTGEVQIDLKATALNAAGEHMTDFNGPVSFRIIPGDLSNDQRARWGTMVNGEITATVFAIHPYGSVRVWVEDAPPRKINVSGMEPDPSLLPEEPLTPERLSARTFAAGASQILYFADQTLQSLQNPGVLDNRSSPFVGEFVVVGKGPNTGETLRQSCPDDPARNGVDALMVVTGLDPAGFFVTDISACRVREYTSDSLGNTVRAGNWEPPEPCWLVGEDGGRTENLDGGMGVCNISEKACRRRSDCPAFLPGTFGSMFVYNYNFPDGLDEGDLLFTLSGSVQEFTSTSQLVFPAWLTAERVRMLPPEQWNKWLQYARPYDLGGRTCGADNIATPFITDALCGHNTRNVKMESLESALVRARRVRFPTRFVNCDFNGNGAVPFFCNDSTGGQHWDDCDFSGAVEPEADRIERTCNQDCVIGMNEHNNVVCSEQATFRGFGQYIVEMAPVGPAALGYDSQLTARGSTVATRLYTPPVMPDAGVPDGGVDGGAPDAGMPDAGTPSNPSVRIVSTANASVLISCDKPTHFRIGNNAVTANEQDAVLQPNQPLRHVFTGQESAVAFQAIDEAGTCMVGLNSKTRINLITKDAVPELNPDCDENDANADAAEQCRFLHGAEFDVTGHLRQIQPGRPRWVIIPRAPDDLCCYPGPGMQCPRPIEACN</sequence>
<name>A0A2W5TP90_9BACT</name>
<comment type="caution">
    <text evidence="2">The sequence shown here is derived from an EMBL/GenBank/DDBJ whole genome shotgun (WGS) entry which is preliminary data.</text>
</comment>
<evidence type="ECO:0008006" key="4">
    <source>
        <dbReference type="Google" id="ProtNLM"/>
    </source>
</evidence>
<feature type="signal peptide" evidence="1">
    <location>
        <begin position="1"/>
        <end position="19"/>
    </location>
</feature>
<evidence type="ECO:0000313" key="3">
    <source>
        <dbReference type="Proteomes" id="UP000249061"/>
    </source>
</evidence>
<gene>
    <name evidence="2" type="ORF">DI536_03950</name>
</gene>
<protein>
    <recommendedName>
        <fullName evidence="4">Lipoprotein</fullName>
    </recommendedName>
</protein>
<proteinExistence type="predicted"/>
<dbReference type="PROSITE" id="PS51257">
    <property type="entry name" value="PROKAR_LIPOPROTEIN"/>
    <property type="match status" value="1"/>
</dbReference>
<keyword evidence="1" id="KW-0732">Signal</keyword>
<evidence type="ECO:0000313" key="2">
    <source>
        <dbReference type="EMBL" id="PZR17479.1"/>
    </source>
</evidence>
<dbReference type="Proteomes" id="UP000249061">
    <property type="component" value="Unassembled WGS sequence"/>
</dbReference>